<name>A0ABT8GE16_9MICO</name>
<evidence type="ECO:0000313" key="1">
    <source>
        <dbReference type="EMBL" id="MDN4476914.1"/>
    </source>
</evidence>
<dbReference type="EMBL" id="JAUHPW010000013">
    <property type="protein sequence ID" value="MDN4476914.1"/>
    <property type="molecule type" value="Genomic_DNA"/>
</dbReference>
<evidence type="ECO:0000313" key="2">
    <source>
        <dbReference type="Proteomes" id="UP001172728"/>
    </source>
</evidence>
<gene>
    <name evidence="1" type="ORF">QQX09_13730</name>
</gene>
<dbReference type="Proteomes" id="UP001172728">
    <property type="component" value="Unassembled WGS sequence"/>
</dbReference>
<reference evidence="1" key="1">
    <citation type="submission" date="2023-06" db="EMBL/GenBank/DDBJ databases">
        <title>Sysu t00192.</title>
        <authorList>
            <person name="Gao L."/>
            <person name="Fang B.-Z."/>
            <person name="Li W.-J."/>
        </authorList>
    </citation>
    <scope>NUCLEOTIDE SEQUENCE</scope>
    <source>
        <strain evidence="1">SYSU T00192</strain>
    </source>
</reference>
<dbReference type="SUPFAM" id="SSF82171">
    <property type="entry name" value="DPP6 N-terminal domain-like"/>
    <property type="match status" value="2"/>
</dbReference>
<keyword evidence="2" id="KW-1185">Reference proteome</keyword>
<comment type="caution">
    <text evidence="1">The sequence shown here is derived from an EMBL/GenBank/DDBJ whole genome shotgun (WGS) entry which is preliminary data.</text>
</comment>
<dbReference type="InterPro" id="IPR011042">
    <property type="entry name" value="6-blade_b-propeller_TolB-like"/>
</dbReference>
<protein>
    <recommendedName>
        <fullName evidence="3">WD40-like Beta Propeller Repeat</fullName>
    </recommendedName>
</protein>
<organism evidence="1 2">
    <name type="scientific">Demequina litoralis</name>
    <dbReference type="NCBI Taxonomy" id="3051660"/>
    <lineage>
        <taxon>Bacteria</taxon>
        <taxon>Bacillati</taxon>
        <taxon>Actinomycetota</taxon>
        <taxon>Actinomycetes</taxon>
        <taxon>Micrococcales</taxon>
        <taxon>Demequinaceae</taxon>
        <taxon>Demequina</taxon>
    </lineage>
</organism>
<proteinExistence type="predicted"/>
<accession>A0ABT8GE16</accession>
<dbReference type="Gene3D" id="2.120.10.30">
    <property type="entry name" value="TolB, C-terminal domain"/>
    <property type="match status" value="1"/>
</dbReference>
<sequence length="496" mass="50952">MTDGAPGPAARRRRASRRLWIPAALGAIALAVALGVDVAQSKVEAADAVAAAQPDAGGHVAASSAPVETSAAPDVDDPALATSSILGSADAVAADACLPTEVPTTTVEAGRSVLPTDADATTEASDPSQTGLDVTYAGPQFSADGKRLFSLLRHDGSSTAELFSTPTVTSMVALGSDWVSAPVEWDPAGATAAVARRMNDGTLELVTVDGQSGAVSFLAKFPAAVAGGLSWSDDGACIALAVTDDLSAATDEPRYQDYEIAVVRVADGATTWIGTGAYPRFLPDGDVMYLGPRASGRLAYWRASSDGTERTLLTALSTDPGSTRLSSDREAVAYVVEGESLEVRVADTGARGSRLVARIDGASWGYVKWMADDSSLLVTGAQPSGRPRLWTIDIESGDVTRVKTPGLTRQERLSYAAPVPDGSGVVVMVNSTRGDAPVSRPVLLSGGDAVDLTRPVAGWASCAPTWAPDGDTLATCHARSTVDGETVPGSLVLTRR</sequence>
<dbReference type="RefSeq" id="WP_301135781.1">
    <property type="nucleotide sequence ID" value="NZ_JAUHPW010000013.1"/>
</dbReference>
<evidence type="ECO:0008006" key="3">
    <source>
        <dbReference type="Google" id="ProtNLM"/>
    </source>
</evidence>